<proteinExistence type="predicted"/>
<gene>
    <name evidence="2" type="ORF">A2853_03480</name>
</gene>
<evidence type="ECO:0000313" key="2">
    <source>
        <dbReference type="EMBL" id="OGG57960.1"/>
    </source>
</evidence>
<keyword evidence="1" id="KW-0812">Transmembrane</keyword>
<comment type="caution">
    <text evidence="2">The sequence shown here is derived from an EMBL/GenBank/DDBJ whole genome shotgun (WGS) entry which is preliminary data.</text>
</comment>
<evidence type="ECO:0000313" key="3">
    <source>
        <dbReference type="Proteomes" id="UP000177958"/>
    </source>
</evidence>
<sequence>MPWLHVHPYLASVIGAGLLVLIGSIIVAQRSNVQPQGATLRVWGGVGANIFDPTSSGGQNFGKPAENLYTQVQSGPPFYYAPVQQIPGTQGVADDFDFGSFLAFLSGSAGNTSGTIAEGSDVLDAYSFIPQGLISTSYPERRVTPTQAALYDYGNEAGSFIQSFEGRYRDAPQILKDQFEDRYDTGKNEALLALANSLAGVGQQLERMENVPSEVRSAHLKVATSYQDVGKALSLIPPAKSDQAVIDAILAYNAVVETYVKNYVALATLFSAYGVMFTPENPGSVFTFTNVSL</sequence>
<reference evidence="2 3" key="1">
    <citation type="journal article" date="2016" name="Nat. Commun.">
        <title>Thousands of microbial genomes shed light on interconnected biogeochemical processes in an aquifer system.</title>
        <authorList>
            <person name="Anantharaman K."/>
            <person name="Brown C.T."/>
            <person name="Hug L.A."/>
            <person name="Sharon I."/>
            <person name="Castelle C.J."/>
            <person name="Probst A.J."/>
            <person name="Thomas B.C."/>
            <person name="Singh A."/>
            <person name="Wilkins M.J."/>
            <person name="Karaoz U."/>
            <person name="Brodie E.L."/>
            <person name="Williams K.H."/>
            <person name="Hubbard S.S."/>
            <person name="Banfield J.F."/>
        </authorList>
    </citation>
    <scope>NUCLEOTIDE SEQUENCE [LARGE SCALE GENOMIC DNA]</scope>
</reference>
<name>A0A1F6D9E3_9BACT</name>
<keyword evidence="1" id="KW-0472">Membrane</keyword>
<dbReference type="Proteomes" id="UP000177958">
    <property type="component" value="Unassembled WGS sequence"/>
</dbReference>
<evidence type="ECO:0000256" key="1">
    <source>
        <dbReference type="SAM" id="Phobius"/>
    </source>
</evidence>
<dbReference type="EMBL" id="MFKX01000008">
    <property type="protein sequence ID" value="OGG57960.1"/>
    <property type="molecule type" value="Genomic_DNA"/>
</dbReference>
<keyword evidence="1" id="KW-1133">Transmembrane helix</keyword>
<protein>
    <submittedName>
        <fullName evidence="2">Uncharacterized protein</fullName>
    </submittedName>
</protein>
<accession>A0A1F6D9E3</accession>
<dbReference type="AlphaFoldDB" id="A0A1F6D9E3"/>
<feature type="transmembrane region" description="Helical" evidence="1">
    <location>
        <begin position="6"/>
        <end position="28"/>
    </location>
</feature>
<organism evidence="2 3">
    <name type="scientific">Candidatus Kaiserbacteria bacterium RIFCSPHIGHO2_01_FULL_55_17</name>
    <dbReference type="NCBI Taxonomy" id="1798484"/>
    <lineage>
        <taxon>Bacteria</taxon>
        <taxon>Candidatus Kaiseribacteriota</taxon>
    </lineage>
</organism>